<dbReference type="SUPFAM" id="SSF54631">
    <property type="entry name" value="CBS-domain pair"/>
    <property type="match status" value="1"/>
</dbReference>
<accession>A0A0C2FZG2</accession>
<sequence>YHSLTAEQFMTCPAAYIAKDSTYGELQDLIYGMSHVRAFPLVENKKSMSLVGSISRSHLFKLLQANVGVKARQAEATERIRRVIDEVSERYCAPGDAKGNGKIPMGQKRHTKRFIVESVRGSTKSLGQCLENSSVPPERTPEKNLLAVPTLPYVPRGSVDGKRSAILETASIGE</sequence>
<keyword evidence="5" id="KW-1185">Reference proteome</keyword>
<dbReference type="GO" id="GO:0005247">
    <property type="term" value="F:voltage-gated chloride channel activity"/>
    <property type="evidence" value="ECO:0007669"/>
    <property type="project" value="TreeGrafter"/>
</dbReference>
<dbReference type="InterPro" id="IPR046342">
    <property type="entry name" value="CBS_dom_sf"/>
</dbReference>
<evidence type="ECO:0000256" key="1">
    <source>
        <dbReference type="ARBA" id="ARBA00022448"/>
    </source>
</evidence>
<dbReference type="GO" id="GO:0005886">
    <property type="term" value="C:plasma membrane"/>
    <property type="evidence" value="ECO:0007669"/>
    <property type="project" value="TreeGrafter"/>
</dbReference>
<feature type="non-terminal residue" evidence="4">
    <location>
        <position position="1"/>
    </location>
</feature>
<keyword evidence="2" id="KW-0406">Ion transport</keyword>
<name>A0A0C2FZG2_9BILA</name>
<dbReference type="AlphaFoldDB" id="A0A0C2FZG2"/>
<keyword evidence="3" id="KW-0868">Chloride</keyword>
<dbReference type="Proteomes" id="UP000054047">
    <property type="component" value="Unassembled WGS sequence"/>
</dbReference>
<dbReference type="PANTHER" id="PTHR45720:SF10">
    <property type="entry name" value="CHLORIDE CHANNEL PROTEIN 2"/>
    <property type="match status" value="1"/>
</dbReference>
<protein>
    <submittedName>
        <fullName evidence="4">Uncharacterized protein</fullName>
    </submittedName>
</protein>
<proteinExistence type="predicted"/>
<dbReference type="OrthoDB" id="4564at2759"/>
<evidence type="ECO:0000256" key="2">
    <source>
        <dbReference type="ARBA" id="ARBA00023065"/>
    </source>
</evidence>
<dbReference type="PANTHER" id="PTHR45720">
    <property type="entry name" value="CHLORIDE CHANNEL PROTEIN 2"/>
    <property type="match status" value="1"/>
</dbReference>
<dbReference type="Gene3D" id="3.10.580.10">
    <property type="entry name" value="CBS-domain"/>
    <property type="match status" value="1"/>
</dbReference>
<reference evidence="4 5" key="1">
    <citation type="submission" date="2013-12" db="EMBL/GenBank/DDBJ databases">
        <title>Draft genome of the parsitic nematode Ancylostoma duodenale.</title>
        <authorList>
            <person name="Mitreva M."/>
        </authorList>
    </citation>
    <scope>NUCLEOTIDE SEQUENCE [LARGE SCALE GENOMIC DNA]</scope>
    <source>
        <strain evidence="4 5">Zhejiang</strain>
    </source>
</reference>
<dbReference type="EMBL" id="KN739937">
    <property type="protein sequence ID" value="KIH53995.1"/>
    <property type="molecule type" value="Genomic_DNA"/>
</dbReference>
<evidence type="ECO:0000313" key="5">
    <source>
        <dbReference type="Proteomes" id="UP000054047"/>
    </source>
</evidence>
<dbReference type="InterPro" id="IPR050970">
    <property type="entry name" value="Cl_channel_volt-gated"/>
</dbReference>
<organism evidence="4 5">
    <name type="scientific">Ancylostoma duodenale</name>
    <dbReference type="NCBI Taxonomy" id="51022"/>
    <lineage>
        <taxon>Eukaryota</taxon>
        <taxon>Metazoa</taxon>
        <taxon>Ecdysozoa</taxon>
        <taxon>Nematoda</taxon>
        <taxon>Chromadorea</taxon>
        <taxon>Rhabditida</taxon>
        <taxon>Rhabditina</taxon>
        <taxon>Rhabditomorpha</taxon>
        <taxon>Strongyloidea</taxon>
        <taxon>Ancylostomatidae</taxon>
        <taxon>Ancylostomatinae</taxon>
        <taxon>Ancylostoma</taxon>
    </lineage>
</organism>
<evidence type="ECO:0000256" key="3">
    <source>
        <dbReference type="ARBA" id="ARBA00023214"/>
    </source>
</evidence>
<evidence type="ECO:0000313" key="4">
    <source>
        <dbReference type="EMBL" id="KIH53995.1"/>
    </source>
</evidence>
<keyword evidence="1" id="KW-0813">Transport</keyword>
<gene>
    <name evidence="4" type="ORF">ANCDUO_15860</name>
</gene>